<name>A0A1G9Y093_9BACI</name>
<dbReference type="GO" id="GO:0009431">
    <property type="term" value="C:bacterial-type flagellum basal body, MS ring"/>
    <property type="evidence" value="ECO:0007669"/>
    <property type="project" value="InterPro"/>
</dbReference>
<dbReference type="PRINTS" id="PR01009">
    <property type="entry name" value="FLGMRINGFLIF"/>
</dbReference>
<dbReference type="InterPro" id="IPR043427">
    <property type="entry name" value="YscJ/FliF"/>
</dbReference>
<dbReference type="RefSeq" id="WP_093855674.1">
    <property type="nucleotide sequence ID" value="NZ_BJVZ01000001.1"/>
</dbReference>
<keyword evidence="4" id="KW-1003">Cell membrane</keyword>
<feature type="compositionally biased region" description="Acidic residues" evidence="10">
    <location>
        <begin position="482"/>
        <end position="499"/>
    </location>
</feature>
<evidence type="ECO:0000256" key="11">
    <source>
        <dbReference type="SAM" id="Phobius"/>
    </source>
</evidence>
<gene>
    <name evidence="14" type="ORF">SAMN05216498_1174</name>
</gene>
<accession>A0A1G9Y093</accession>
<evidence type="ECO:0000256" key="8">
    <source>
        <dbReference type="ARBA" id="ARBA00023143"/>
    </source>
</evidence>
<reference evidence="14 15" key="1">
    <citation type="submission" date="2016-10" db="EMBL/GenBank/DDBJ databases">
        <authorList>
            <person name="de Groot N.N."/>
        </authorList>
    </citation>
    <scope>NUCLEOTIDE SEQUENCE [LARGE SCALE GENOMIC DNA]</scope>
    <source>
        <strain evidence="14 15">CGMCC 1.3442</strain>
    </source>
</reference>
<evidence type="ECO:0000256" key="10">
    <source>
        <dbReference type="SAM" id="MobiDB-lite"/>
    </source>
</evidence>
<dbReference type="PANTHER" id="PTHR30046:SF0">
    <property type="entry name" value="FLAGELLAR M-RING PROTEIN"/>
    <property type="match status" value="1"/>
</dbReference>
<dbReference type="GO" id="GO:0005886">
    <property type="term" value="C:plasma membrane"/>
    <property type="evidence" value="ECO:0007669"/>
    <property type="project" value="UniProtKB-SubCell"/>
</dbReference>
<keyword evidence="14" id="KW-0966">Cell projection</keyword>
<comment type="function">
    <text evidence="9">The M ring may be actively involved in energy transduction.</text>
</comment>
<feature type="region of interest" description="Disordered" evidence="10">
    <location>
        <begin position="482"/>
        <end position="502"/>
    </location>
</feature>
<dbReference type="InterPro" id="IPR000067">
    <property type="entry name" value="FlgMring_FliF"/>
</dbReference>
<keyword evidence="6 11" id="KW-1133">Transmembrane helix</keyword>
<proteinExistence type="inferred from homology"/>
<evidence type="ECO:0000256" key="1">
    <source>
        <dbReference type="ARBA" id="ARBA00004117"/>
    </source>
</evidence>
<dbReference type="Proteomes" id="UP000199334">
    <property type="component" value="Unassembled WGS sequence"/>
</dbReference>
<protein>
    <recommendedName>
        <fullName evidence="9">Flagellar M-ring protein</fullName>
    </recommendedName>
</protein>
<dbReference type="Pfam" id="PF01514">
    <property type="entry name" value="YscJ_FliF"/>
    <property type="match status" value="1"/>
</dbReference>
<comment type="similarity">
    <text evidence="3 9">Belongs to the FliF family.</text>
</comment>
<evidence type="ECO:0000313" key="15">
    <source>
        <dbReference type="Proteomes" id="UP000199334"/>
    </source>
</evidence>
<dbReference type="PIRSF" id="PIRSF004862">
    <property type="entry name" value="FliF"/>
    <property type="match status" value="1"/>
</dbReference>
<keyword evidence="14" id="KW-0969">Cilium</keyword>
<dbReference type="AlphaFoldDB" id="A0A1G9Y093"/>
<dbReference type="GO" id="GO:0071973">
    <property type="term" value="P:bacterial-type flagellum-dependent cell motility"/>
    <property type="evidence" value="ECO:0007669"/>
    <property type="project" value="InterPro"/>
</dbReference>
<evidence type="ECO:0000313" key="14">
    <source>
        <dbReference type="EMBL" id="SDN02061.1"/>
    </source>
</evidence>
<dbReference type="OrthoDB" id="9807026at2"/>
<comment type="subcellular location">
    <subcellularLocation>
        <location evidence="1 9">Bacterial flagellum basal body</location>
    </subcellularLocation>
    <subcellularLocation>
        <location evidence="2">Cell membrane</location>
        <topology evidence="2">Multi-pass membrane protein</topology>
    </subcellularLocation>
</comment>
<feature type="transmembrane region" description="Helical" evidence="11">
    <location>
        <begin position="448"/>
        <end position="468"/>
    </location>
</feature>
<organism evidence="14 15">
    <name type="scientific">Tenuibacillus multivorans</name>
    <dbReference type="NCBI Taxonomy" id="237069"/>
    <lineage>
        <taxon>Bacteria</taxon>
        <taxon>Bacillati</taxon>
        <taxon>Bacillota</taxon>
        <taxon>Bacilli</taxon>
        <taxon>Bacillales</taxon>
        <taxon>Bacillaceae</taxon>
        <taxon>Tenuibacillus</taxon>
    </lineage>
</organism>
<feature type="domain" description="Flagellar M-ring N-terminal" evidence="12">
    <location>
        <begin position="46"/>
        <end position="220"/>
    </location>
</feature>
<evidence type="ECO:0000259" key="13">
    <source>
        <dbReference type="Pfam" id="PF08345"/>
    </source>
</evidence>
<evidence type="ECO:0000256" key="5">
    <source>
        <dbReference type="ARBA" id="ARBA00022692"/>
    </source>
</evidence>
<dbReference type="InterPro" id="IPR006182">
    <property type="entry name" value="FliF_N_dom"/>
</dbReference>
<feature type="domain" description="Flagellar M-ring C-terminal" evidence="13">
    <location>
        <begin position="257"/>
        <end position="397"/>
    </location>
</feature>
<keyword evidence="8 9" id="KW-0975">Bacterial flagellum</keyword>
<evidence type="ECO:0000256" key="2">
    <source>
        <dbReference type="ARBA" id="ARBA00004651"/>
    </source>
</evidence>
<sequence>MNETVQSYRNKIVEFWGGRSKSQKFGIIGGFIGAILLLVLLTVMLTASNMVPLYSNLTHQEAGQLTSELDDRGVQYEIADGGTTIMVPESKSDQLIVELAAQGIPNSGNIDYSFFSENVSWGMTDEERQIIELDAMQSELGSLISTIDGIQSAKVLINRPTETVFVGDQPEASSASIVLNTQYGYDITQNQVRGLYHLVSKAVPNLPTENIVIMNQNFEYFDLDDSNSIGTGNTYAEQQKIKEDIERDLQRQVQRLLGTMMGQGKVVVSVTTDIDFTSENRVEELVEPVDLENMEGLPVSVERVTETYAGIDGSNIPADVTDIPEYLAEGDTDQLSDYEQVRETINNEFNRVRREIVESPYEIRDLGIQVAVDNTIEENGEVVTLSAAEQQSVQGDVEQILSSMIETSISSDVSNEQDFDPAQKVSIAFQPFSDGPSAQQTEATIPTWVYVVGGILILSIILLIYLMMRRRNDEEEWVEFEETSQDVSEEVPPIEENLTESDARKKQLEKMAKEKPEEFAKLLRTWISED</sequence>
<evidence type="ECO:0000259" key="12">
    <source>
        <dbReference type="Pfam" id="PF01514"/>
    </source>
</evidence>
<dbReference type="InterPro" id="IPR013556">
    <property type="entry name" value="Flag_M-ring_C"/>
</dbReference>
<feature type="transmembrane region" description="Helical" evidence="11">
    <location>
        <begin position="25"/>
        <end position="47"/>
    </location>
</feature>
<dbReference type="Pfam" id="PF08345">
    <property type="entry name" value="YscJ_FliF_C"/>
    <property type="match status" value="1"/>
</dbReference>
<evidence type="ECO:0000256" key="4">
    <source>
        <dbReference type="ARBA" id="ARBA00022475"/>
    </source>
</evidence>
<dbReference type="Gene3D" id="3.30.300.30">
    <property type="match status" value="1"/>
</dbReference>
<keyword evidence="5 11" id="KW-0812">Transmembrane</keyword>
<dbReference type="PANTHER" id="PTHR30046">
    <property type="entry name" value="FLAGELLAR M-RING PROTEIN"/>
    <property type="match status" value="1"/>
</dbReference>
<keyword evidence="14" id="KW-0282">Flagellum</keyword>
<evidence type="ECO:0000256" key="3">
    <source>
        <dbReference type="ARBA" id="ARBA00007971"/>
    </source>
</evidence>
<dbReference type="EMBL" id="FNIG01000002">
    <property type="protein sequence ID" value="SDN02061.1"/>
    <property type="molecule type" value="Genomic_DNA"/>
</dbReference>
<evidence type="ECO:0000256" key="6">
    <source>
        <dbReference type="ARBA" id="ARBA00022989"/>
    </source>
</evidence>
<dbReference type="STRING" id="237069.SAMN05216498_1174"/>
<dbReference type="NCBIfam" id="TIGR00206">
    <property type="entry name" value="fliF"/>
    <property type="match status" value="1"/>
</dbReference>
<evidence type="ECO:0000256" key="7">
    <source>
        <dbReference type="ARBA" id="ARBA00023136"/>
    </source>
</evidence>
<evidence type="ECO:0000256" key="9">
    <source>
        <dbReference type="PIRNR" id="PIRNR004862"/>
    </source>
</evidence>
<dbReference type="GO" id="GO:0003774">
    <property type="term" value="F:cytoskeletal motor activity"/>
    <property type="evidence" value="ECO:0007669"/>
    <property type="project" value="InterPro"/>
</dbReference>
<keyword evidence="7 11" id="KW-0472">Membrane</keyword>
<dbReference type="InterPro" id="IPR045851">
    <property type="entry name" value="AMP-bd_C_sf"/>
</dbReference>
<keyword evidence="15" id="KW-1185">Reference proteome</keyword>